<proteinExistence type="predicted"/>
<dbReference type="RefSeq" id="YP_010781288.1">
    <property type="nucleotide sequence ID" value="NC_075038.1"/>
</dbReference>
<dbReference type="GeneID" id="80517979"/>
<reference evidence="2" key="2">
    <citation type="journal article" date="2018" name="Nat. Commun.">
        <title>Tailed giant Tupanvirus possesses the most complete translational apparatus of the known virosphere.</title>
        <authorList>
            <person name="Abrahao J."/>
            <person name="Silva L."/>
            <person name="Silva L.S."/>
            <person name="Khalil J.Y.B."/>
            <person name="Rodrigues R."/>
            <person name="Arantes T."/>
            <person name="Assis F."/>
            <person name="Boratto P."/>
            <person name="Andrade M."/>
            <person name="Kroon E.G."/>
            <person name="Ribeiro B."/>
            <person name="Bergier I."/>
            <person name="Seligmann H."/>
            <person name="Ghigo E."/>
            <person name="Colson P."/>
            <person name="Levasseur A."/>
            <person name="Kroemer G."/>
            <person name="Raoult D."/>
            <person name="La Scola B."/>
        </authorList>
    </citation>
    <scope>NUCLEOTIDE SEQUENCE [LARGE SCALE GENOMIC DNA]</scope>
    <source>
        <strain evidence="2">Deep ocean</strain>
    </source>
</reference>
<sequence length="635" mass="74332">MMSEKAEYNTYTQNPIYFSKVSIIENIESELIGKINENHQKFVLAINRFFNDFKNIIDVTDVDGYTATWGDIITYNPTKLPLIYLFGGMVYRTISDFYAADNEKIENYAPLSGDYDAIIGTKDKIFYPQKEINHEQLNQYTKIAELYKPYVFKSTDIFKDNEYLRGESIKNEYICHDRLCDNIFIKNELSSGLKNVFEKVLDDIADALVSAGIDLSHPLENKIDQYFIKFAQSTKTNLNLAVYLAAMCNTKNHIDLHFRVAFYDTKNNKHYHIFEGQIYENFSNRDILDGYVVKDESGKYKKLKLYHLIHPDYEIPIISPTNLIITQTRTLYNRAERRKTKNIKKCRKDYMRIKYLCTFFYNHNNLLPDDDSKNFLRECNSSYKQLLQVKNIISRCTNITNLPLYQGKGDSKLTTEETNKSFYAANSNYRFSDLDNMKISDRSRLEKYLEINDLENFGYQKYETSKKPLKSDYSGSKNELWRSSRTTPSKEESWRSTKTTPSKEEPWRSSRVTRAKEESWRSTKTTPSKEESWRSNKTTPSKEEPWRSSRVTRAKEESWRSTGTTPSREESWKSTGTTPIIEVESWRSTKTNPSKNTSQWKQSTTKNITPSTSYGKNIYESLNNSMNGGQKIMQY</sequence>
<feature type="compositionally biased region" description="Polar residues" evidence="1">
    <location>
        <begin position="473"/>
        <end position="487"/>
    </location>
</feature>
<reference evidence="2" key="1">
    <citation type="submission" date="2017-06" db="EMBL/GenBank/DDBJ databases">
        <authorList>
            <person name="Assis F.L."/>
            <person name="Abrahao J.S."/>
            <person name="Silva L."/>
            <person name="Khalil J.B."/>
            <person name="Rodrigues R."/>
            <person name="Silva L.S."/>
            <person name="Boratto P."/>
            <person name="Andrade M."/>
            <person name="Kroon E.G."/>
            <person name="Ribeiro B."/>
            <person name="Bergier I."/>
            <person name="Seligmann H."/>
            <person name="Ghigo E."/>
            <person name="Colson P."/>
            <person name="Levasseur A."/>
            <person name="Raoult D."/>
            <person name="Scola B.L."/>
        </authorList>
    </citation>
    <scope>NUCLEOTIDE SEQUENCE</scope>
    <source>
        <strain evidence="2">Deep ocean</strain>
    </source>
</reference>
<evidence type="ECO:0000256" key="1">
    <source>
        <dbReference type="SAM" id="MobiDB-lite"/>
    </source>
</evidence>
<feature type="region of interest" description="Disordered" evidence="1">
    <location>
        <begin position="467"/>
        <end position="576"/>
    </location>
</feature>
<feature type="region of interest" description="Disordered" evidence="1">
    <location>
        <begin position="588"/>
        <end position="609"/>
    </location>
</feature>
<feature type="compositionally biased region" description="Basic and acidic residues" evidence="1">
    <location>
        <begin position="488"/>
        <end position="559"/>
    </location>
</feature>
<accession>A0A6N1NJT6</accession>
<organism evidence="2">
    <name type="scientific">Tupanvirus deep ocean</name>
    <dbReference type="NCBI Taxonomy" id="2126984"/>
    <lineage>
        <taxon>Viruses</taxon>
        <taxon>Varidnaviria</taxon>
        <taxon>Bamfordvirae</taxon>
        <taxon>Nucleocytoviricota</taxon>
        <taxon>Megaviricetes</taxon>
        <taxon>Imitervirales</taxon>
        <taxon>Mimiviridae</taxon>
        <taxon>Megamimivirinae</taxon>
        <taxon>Tupanvirus</taxon>
        <taxon>Tupanvirus altamarinense</taxon>
    </lineage>
</organism>
<dbReference type="EMBL" id="MF405918">
    <property type="protein sequence ID" value="QKU34650.1"/>
    <property type="molecule type" value="Genomic_DNA"/>
</dbReference>
<evidence type="ECO:0000313" key="2">
    <source>
        <dbReference type="EMBL" id="QKU34650.1"/>
    </source>
</evidence>
<protein>
    <submittedName>
        <fullName evidence="2">p87</fullName>
    </submittedName>
</protein>
<dbReference type="KEGG" id="vg:80517979"/>
<name>A0A6N1NJT6_9VIRU</name>